<dbReference type="InterPro" id="IPR013783">
    <property type="entry name" value="Ig-like_fold"/>
</dbReference>
<evidence type="ECO:0000313" key="7">
    <source>
        <dbReference type="Ensembl" id="ENSCCRP00010087354.1"/>
    </source>
</evidence>
<dbReference type="InterPro" id="IPR013106">
    <property type="entry name" value="Ig_V-set"/>
</dbReference>
<feature type="domain" description="Ig-like" evidence="6">
    <location>
        <begin position="1"/>
        <end position="108"/>
    </location>
</feature>
<reference evidence="7" key="2">
    <citation type="submission" date="2025-09" db="UniProtKB">
        <authorList>
            <consortium name="Ensembl"/>
        </authorList>
    </citation>
    <scope>IDENTIFICATION</scope>
</reference>
<keyword evidence="1" id="KW-0732">Signal</keyword>
<accession>A0A8C1N5L8</accession>
<dbReference type="PANTHER" id="PTHR19367:SF18">
    <property type="entry name" value="T CELL RECEPTOR ALPHA VARIABLE 16"/>
    <property type="match status" value="1"/>
</dbReference>
<dbReference type="InterPro" id="IPR051287">
    <property type="entry name" value="TCR_variable_region"/>
</dbReference>
<keyword evidence="3" id="KW-0675">Receptor</keyword>
<evidence type="ECO:0000256" key="3">
    <source>
        <dbReference type="ARBA" id="ARBA00023170"/>
    </source>
</evidence>
<proteinExistence type="predicted"/>
<dbReference type="InterPro" id="IPR003599">
    <property type="entry name" value="Ig_sub"/>
</dbReference>
<evidence type="ECO:0000256" key="1">
    <source>
        <dbReference type="ARBA" id="ARBA00022729"/>
    </source>
</evidence>
<dbReference type="SUPFAM" id="SSF48726">
    <property type="entry name" value="Immunoglobulin"/>
    <property type="match status" value="1"/>
</dbReference>
<keyword evidence="8" id="KW-1185">Reference proteome</keyword>
<dbReference type="InterPro" id="IPR036179">
    <property type="entry name" value="Ig-like_dom_sf"/>
</dbReference>
<sequence length="137" mass="15318">MLISSFLRDKEFALEGDNVTLSCNYSGSVRGLHWYQQYAGSPPKFLILDYYGAVTKADPPVAGVSIHHRKYNSSVDLKISSAAVTDSALYYCALDRGVGFGVKPVLITRAQKEERALEKSGIYFILPGFFHFLIKFR</sequence>
<organism evidence="7 8">
    <name type="scientific">Cyprinus carpio</name>
    <name type="common">Common carp</name>
    <dbReference type="NCBI Taxonomy" id="7962"/>
    <lineage>
        <taxon>Eukaryota</taxon>
        <taxon>Metazoa</taxon>
        <taxon>Chordata</taxon>
        <taxon>Craniata</taxon>
        <taxon>Vertebrata</taxon>
        <taxon>Euteleostomi</taxon>
        <taxon>Actinopterygii</taxon>
        <taxon>Neopterygii</taxon>
        <taxon>Teleostei</taxon>
        <taxon>Ostariophysi</taxon>
        <taxon>Cypriniformes</taxon>
        <taxon>Cyprinidae</taxon>
        <taxon>Cyprininae</taxon>
        <taxon>Cyprinus</taxon>
    </lineage>
</organism>
<dbReference type="PROSITE" id="PS50835">
    <property type="entry name" value="IG_LIKE"/>
    <property type="match status" value="1"/>
</dbReference>
<dbReference type="GO" id="GO:0042101">
    <property type="term" value="C:T cell receptor complex"/>
    <property type="evidence" value="ECO:0007669"/>
    <property type="project" value="UniProtKB-KW"/>
</dbReference>
<keyword evidence="2" id="KW-1064">Adaptive immunity</keyword>
<keyword evidence="5" id="KW-0391">Immunity</keyword>
<evidence type="ECO:0000256" key="2">
    <source>
        <dbReference type="ARBA" id="ARBA00023130"/>
    </source>
</evidence>
<protein>
    <submittedName>
        <fullName evidence="7">T-cell receptor alpha/delta variable 24.0.4</fullName>
    </submittedName>
</protein>
<keyword evidence="5" id="KW-1279">T cell receptor</keyword>
<evidence type="ECO:0000256" key="4">
    <source>
        <dbReference type="ARBA" id="ARBA00023319"/>
    </source>
</evidence>
<dbReference type="Gene3D" id="2.60.40.10">
    <property type="entry name" value="Immunoglobulins"/>
    <property type="match status" value="1"/>
</dbReference>
<dbReference type="SMART" id="SM00409">
    <property type="entry name" value="IG"/>
    <property type="match status" value="1"/>
</dbReference>
<dbReference type="Proteomes" id="UP000694427">
    <property type="component" value="Unplaced"/>
</dbReference>
<dbReference type="PANTHER" id="PTHR19367">
    <property type="entry name" value="T-CELL RECEPTOR ALPHA CHAIN V REGION"/>
    <property type="match status" value="1"/>
</dbReference>
<reference evidence="7" key="1">
    <citation type="submission" date="2025-08" db="UniProtKB">
        <authorList>
            <consortium name="Ensembl"/>
        </authorList>
    </citation>
    <scope>IDENTIFICATION</scope>
</reference>
<dbReference type="Ensembl" id="ENSCCRT00010096893.1">
    <property type="protein sequence ID" value="ENSCCRP00010087354.1"/>
    <property type="gene ID" value="ENSCCRG00010038165.1"/>
</dbReference>
<evidence type="ECO:0000313" key="8">
    <source>
        <dbReference type="Proteomes" id="UP000694427"/>
    </source>
</evidence>
<dbReference type="GO" id="GO:0002250">
    <property type="term" value="P:adaptive immune response"/>
    <property type="evidence" value="ECO:0007669"/>
    <property type="project" value="UniProtKB-KW"/>
</dbReference>
<dbReference type="SMART" id="SM00406">
    <property type="entry name" value="IGv"/>
    <property type="match status" value="1"/>
</dbReference>
<keyword evidence="4" id="KW-0393">Immunoglobulin domain</keyword>
<name>A0A8C1N5L8_CYPCA</name>
<dbReference type="Pfam" id="PF07686">
    <property type="entry name" value="V-set"/>
    <property type="match status" value="1"/>
</dbReference>
<dbReference type="InterPro" id="IPR007110">
    <property type="entry name" value="Ig-like_dom"/>
</dbReference>
<evidence type="ECO:0000259" key="6">
    <source>
        <dbReference type="PROSITE" id="PS50835"/>
    </source>
</evidence>
<dbReference type="AlphaFoldDB" id="A0A8C1N5L8"/>
<evidence type="ECO:0000256" key="5">
    <source>
        <dbReference type="ARBA" id="ARBA00043266"/>
    </source>
</evidence>